<evidence type="ECO:0000256" key="4">
    <source>
        <dbReference type="ARBA" id="ARBA00022670"/>
    </source>
</evidence>
<keyword evidence="6" id="KW-0325">Glycoprotein</keyword>
<evidence type="ECO:0000256" key="5">
    <source>
        <dbReference type="ARBA" id="ARBA00022801"/>
    </source>
</evidence>
<keyword evidence="4" id="KW-0645">Protease</keyword>
<dbReference type="InterPro" id="IPR001563">
    <property type="entry name" value="Peptidase_S10"/>
</dbReference>
<organism evidence="8 9">
    <name type="scientific">Colletotrichum spinosum</name>
    <dbReference type="NCBI Taxonomy" id="1347390"/>
    <lineage>
        <taxon>Eukaryota</taxon>
        <taxon>Fungi</taxon>
        <taxon>Dikarya</taxon>
        <taxon>Ascomycota</taxon>
        <taxon>Pezizomycotina</taxon>
        <taxon>Sordariomycetes</taxon>
        <taxon>Hypocreomycetidae</taxon>
        <taxon>Glomerellales</taxon>
        <taxon>Glomerellaceae</taxon>
        <taxon>Colletotrichum</taxon>
        <taxon>Colletotrichum orbiculare species complex</taxon>
    </lineage>
</organism>
<proteinExistence type="inferred from homology"/>
<evidence type="ECO:0000256" key="2">
    <source>
        <dbReference type="ARBA" id="ARBA00012446"/>
    </source>
</evidence>
<comment type="similarity">
    <text evidence="1">Belongs to the peptidase S10 family.</text>
</comment>
<protein>
    <recommendedName>
        <fullName evidence="2">carboxypeptidase C</fullName>
        <ecNumber evidence="2">3.4.16.5</ecNumber>
    </recommendedName>
</protein>
<dbReference type="PANTHER" id="PTHR11802:SF113">
    <property type="entry name" value="SERINE CARBOXYPEPTIDASE CTSA-4.1"/>
    <property type="match status" value="1"/>
</dbReference>
<gene>
    <name evidence="8" type="primary">CPY1</name>
    <name evidence="8" type="ORF">C8035_v008113</name>
</gene>
<reference evidence="8 9" key="1">
    <citation type="submission" date="2018-11" db="EMBL/GenBank/DDBJ databases">
        <title>Genome sequence and assembly of Colletotrichum spinosum.</title>
        <authorList>
            <person name="Gan P."/>
            <person name="Shirasu K."/>
        </authorList>
    </citation>
    <scope>NUCLEOTIDE SEQUENCE [LARGE SCALE GENOMIC DNA]</scope>
    <source>
        <strain evidence="8 9">CBS 515.97</strain>
    </source>
</reference>
<dbReference type="PANTHER" id="PTHR11802">
    <property type="entry name" value="SERINE PROTEASE FAMILY S10 SERINE CARBOXYPEPTIDASE"/>
    <property type="match status" value="1"/>
</dbReference>
<evidence type="ECO:0000256" key="7">
    <source>
        <dbReference type="SAM" id="SignalP"/>
    </source>
</evidence>
<evidence type="ECO:0000313" key="9">
    <source>
        <dbReference type="Proteomes" id="UP000295083"/>
    </source>
</evidence>
<dbReference type="Gene3D" id="3.40.50.1820">
    <property type="entry name" value="alpha/beta hydrolase"/>
    <property type="match status" value="1"/>
</dbReference>
<keyword evidence="5" id="KW-0378">Hydrolase</keyword>
<sequence length="457" mass="51169">MRWLSIVSFAVTPAAAGFRVRDPPESVCASAGAGHVGYFDFDNDSKHLFFWLAESRSDPASDPVILWMSGGPGASSVAFGLFEELGPCIIDGVNATRPNPYAWNNHANVIFVDQPANVGFSSSSSPVKTLDDAMTDMYAFLTAFMERFPQYSQQDFYIVGESFGGTWVPALARKIHHRQSSRMSELVRKTTGVGERRINLRGIGLGNAQLSQRLQWPGFYPTGCLGENPIYNASVCAVIEETMPRCESMLGACSDSGNHPDVCDGVLDYCRKRSVYFIFDERLNPYDFRKPCPNGGLCYEEADWIHQYLNSSFVKRELRLAKNTTFNIIDEKLGGYYIESGDLMLDTVSWAGELLDQGYEVLVYAGNKDWFCNSEGEKNLVNNIRWRHQPSFRAGKSLPFKMGEDDIGLFKKDHGLTFVELFDAGHMVPADKPREALYMIESWINGNRAKTASREEL</sequence>
<evidence type="ECO:0000256" key="1">
    <source>
        <dbReference type="ARBA" id="ARBA00009431"/>
    </source>
</evidence>
<keyword evidence="7" id="KW-0732">Signal</keyword>
<dbReference type="GO" id="GO:0006508">
    <property type="term" value="P:proteolysis"/>
    <property type="evidence" value="ECO:0007669"/>
    <property type="project" value="UniProtKB-KW"/>
</dbReference>
<dbReference type="PRINTS" id="PR00724">
    <property type="entry name" value="CRBOXYPTASEC"/>
</dbReference>
<feature type="chain" id="PRO_5020691446" description="carboxypeptidase C" evidence="7">
    <location>
        <begin position="17"/>
        <end position="457"/>
    </location>
</feature>
<keyword evidence="9" id="KW-1185">Reference proteome</keyword>
<accession>A0A4R8QBX1</accession>
<dbReference type="Proteomes" id="UP000295083">
    <property type="component" value="Unassembled WGS sequence"/>
</dbReference>
<dbReference type="GO" id="GO:0004185">
    <property type="term" value="F:serine-type carboxypeptidase activity"/>
    <property type="evidence" value="ECO:0007669"/>
    <property type="project" value="UniProtKB-EC"/>
</dbReference>
<dbReference type="Gene3D" id="1.10.287.410">
    <property type="match status" value="1"/>
</dbReference>
<dbReference type="EC" id="3.4.16.5" evidence="2"/>
<dbReference type="Pfam" id="PF00450">
    <property type="entry name" value="Peptidase_S10"/>
    <property type="match status" value="1"/>
</dbReference>
<comment type="caution">
    <text evidence="8">The sequence shown here is derived from an EMBL/GenBank/DDBJ whole genome shotgun (WGS) entry which is preliminary data.</text>
</comment>
<feature type="signal peptide" evidence="7">
    <location>
        <begin position="1"/>
        <end position="16"/>
    </location>
</feature>
<dbReference type="AlphaFoldDB" id="A0A4R8QBX1"/>
<name>A0A4R8QBX1_9PEZI</name>
<evidence type="ECO:0000256" key="6">
    <source>
        <dbReference type="ARBA" id="ARBA00023180"/>
    </source>
</evidence>
<dbReference type="EMBL" id="QAPG01000033">
    <property type="protein sequence ID" value="TDZ36227.1"/>
    <property type="molecule type" value="Genomic_DNA"/>
</dbReference>
<dbReference type="SUPFAM" id="SSF53474">
    <property type="entry name" value="alpha/beta-Hydrolases"/>
    <property type="match status" value="1"/>
</dbReference>
<dbReference type="InterPro" id="IPR029058">
    <property type="entry name" value="AB_hydrolase_fold"/>
</dbReference>
<evidence type="ECO:0000256" key="3">
    <source>
        <dbReference type="ARBA" id="ARBA00022645"/>
    </source>
</evidence>
<evidence type="ECO:0000313" key="8">
    <source>
        <dbReference type="EMBL" id="TDZ36227.1"/>
    </source>
</evidence>
<keyword evidence="3 8" id="KW-0121">Carboxypeptidase</keyword>